<comment type="domain">
    <text evidence="8">The C-terminus contains a calmodulin-binding domain, which binds calmodulin in a calcium-dependent fashion.</text>
</comment>
<comment type="function">
    <text evidence="8">May be involved in modulation of pathogen defense and leaf cell death.</text>
</comment>
<keyword evidence="8" id="KW-0112">Calmodulin-binding</keyword>
<evidence type="ECO:0000256" key="1">
    <source>
        <dbReference type="ARBA" id="ARBA00004141"/>
    </source>
</evidence>
<gene>
    <name evidence="12" type="primary">LOC116210318</name>
    <name evidence="8" type="synonym">MLO</name>
</gene>
<feature type="compositionally biased region" description="Polar residues" evidence="9">
    <location>
        <begin position="471"/>
        <end position="485"/>
    </location>
</feature>
<name>A0A6P8E4Y2_PUNGR</name>
<sequence>MAPAAGDRSLKETPTWAVAVVCAVFVIISILIEHGIHSLGNWFQKRHKKAMIEALEKIKAELMLLGFISLLITVGTEPISMICMPKNFAKTMLPCGKDDGTKDSDDSKDADLSKDRKLLWYNEDVPWRRFLAPEEKTDHCSKHDQVPLISQSGVHQLHIFIFVLAVFHVLYSVLLIALAKAKMKKWEAWERETTSLEYQFNNDPSRFRLTHQTSFIRRHSGLSTTPGLRWTVAFFRQFFASVTKVDYMTMRRGFINAHFAPNSKFDFHKYIKRSMEDDFKVVLGISIPLWICCIVFLLTNFKGSYALELVSFLPLAILLLVGAKLEIIIMEMAQQIQEKTTVVKGAPIVETSNKYFWFNRPGFILFLIHFTLFQNAFQMAYFLWIWYEFGLRSCFHKRFYEILTRVCLGVAVQILCSYITFPLYALVTQMGSHMKKAIFEEQTAKALKNWHKAAKERKKLRKQEEKQNNNGEYPSSPTPSFMSGENSLSIGSSPLHLLHKYKHNSSDWPQESGLSSPRSYYSETELSEGEVGAPTAFSNNNDSVGHHDHRQNGNEIHSCDFSFAQP</sequence>
<feature type="transmembrane region" description="Helical" evidence="10">
    <location>
        <begin position="363"/>
        <end position="387"/>
    </location>
</feature>
<protein>
    <recommendedName>
        <fullName evidence="8">MLO-like protein</fullName>
    </recommendedName>
</protein>
<evidence type="ECO:0000256" key="6">
    <source>
        <dbReference type="ARBA" id="ARBA00023136"/>
    </source>
</evidence>
<keyword evidence="11" id="KW-1185">Reference proteome</keyword>
<reference evidence="12" key="2">
    <citation type="submission" date="2025-08" db="UniProtKB">
        <authorList>
            <consortium name="RefSeq"/>
        </authorList>
    </citation>
    <scope>IDENTIFICATION</scope>
    <source>
        <tissue evidence="12">Leaf</tissue>
    </source>
</reference>
<feature type="compositionally biased region" description="Polar residues" evidence="9">
    <location>
        <begin position="506"/>
        <end position="524"/>
    </location>
</feature>
<dbReference type="GO" id="GO:0016020">
    <property type="term" value="C:membrane"/>
    <property type="evidence" value="ECO:0007669"/>
    <property type="project" value="UniProtKB-SubCell"/>
</dbReference>
<feature type="transmembrane region" description="Helical" evidence="10">
    <location>
        <begin position="305"/>
        <end position="323"/>
    </location>
</feature>
<dbReference type="InterPro" id="IPR004326">
    <property type="entry name" value="Mlo"/>
</dbReference>
<feature type="transmembrane region" description="Helical" evidence="10">
    <location>
        <begin position="16"/>
        <end position="39"/>
    </location>
</feature>
<comment type="subcellular location">
    <subcellularLocation>
        <location evidence="1 8">Membrane</location>
        <topology evidence="1 8">Multi-pass membrane protein</topology>
    </subcellularLocation>
</comment>
<feature type="transmembrane region" description="Helical" evidence="10">
    <location>
        <begin position="402"/>
        <end position="427"/>
    </location>
</feature>
<comment type="similarity">
    <text evidence="2 8">Belongs to the MLO family.</text>
</comment>
<keyword evidence="5 8" id="KW-1133">Transmembrane helix</keyword>
<dbReference type="GO" id="GO:0006952">
    <property type="term" value="P:defense response"/>
    <property type="evidence" value="ECO:0007669"/>
    <property type="project" value="UniProtKB-KW"/>
</dbReference>
<dbReference type="PANTHER" id="PTHR31942">
    <property type="entry name" value="MLO-LIKE PROTEIN 1"/>
    <property type="match status" value="1"/>
</dbReference>
<evidence type="ECO:0000256" key="4">
    <source>
        <dbReference type="ARBA" id="ARBA00022821"/>
    </source>
</evidence>
<evidence type="ECO:0000256" key="8">
    <source>
        <dbReference type="RuleBase" id="RU280816"/>
    </source>
</evidence>
<evidence type="ECO:0000256" key="10">
    <source>
        <dbReference type="SAM" id="Phobius"/>
    </source>
</evidence>
<organism evidence="11 12">
    <name type="scientific">Punica granatum</name>
    <name type="common">Pomegranate</name>
    <dbReference type="NCBI Taxonomy" id="22663"/>
    <lineage>
        <taxon>Eukaryota</taxon>
        <taxon>Viridiplantae</taxon>
        <taxon>Streptophyta</taxon>
        <taxon>Embryophyta</taxon>
        <taxon>Tracheophyta</taxon>
        <taxon>Spermatophyta</taxon>
        <taxon>Magnoliopsida</taxon>
        <taxon>eudicotyledons</taxon>
        <taxon>Gunneridae</taxon>
        <taxon>Pentapetalae</taxon>
        <taxon>rosids</taxon>
        <taxon>malvids</taxon>
        <taxon>Myrtales</taxon>
        <taxon>Lythraceae</taxon>
        <taxon>Punica</taxon>
    </lineage>
</organism>
<evidence type="ECO:0000256" key="5">
    <source>
        <dbReference type="ARBA" id="ARBA00022989"/>
    </source>
</evidence>
<evidence type="ECO:0000256" key="9">
    <source>
        <dbReference type="SAM" id="MobiDB-lite"/>
    </source>
</evidence>
<proteinExistence type="inferred from homology"/>
<feature type="region of interest" description="Disordered" evidence="9">
    <location>
        <begin position="505"/>
        <end position="566"/>
    </location>
</feature>
<keyword evidence="4 8" id="KW-0611">Plant defense</keyword>
<dbReference type="RefSeq" id="XP_031400038.1">
    <property type="nucleotide sequence ID" value="XM_031544178.1"/>
</dbReference>
<evidence type="ECO:0000256" key="3">
    <source>
        <dbReference type="ARBA" id="ARBA00022692"/>
    </source>
</evidence>
<feature type="transmembrane region" description="Helical" evidence="10">
    <location>
        <begin position="157"/>
        <end position="179"/>
    </location>
</feature>
<dbReference type="PANTHER" id="PTHR31942:SF117">
    <property type="entry name" value="MLO-LIKE PROTEIN"/>
    <property type="match status" value="1"/>
</dbReference>
<dbReference type="Proteomes" id="UP000515151">
    <property type="component" value="Chromosome 6"/>
</dbReference>
<keyword evidence="7 8" id="KW-0568">Pathogenesis-related protein</keyword>
<accession>A0A6P8E4Y2</accession>
<feature type="transmembrane region" description="Helical" evidence="10">
    <location>
        <begin position="60"/>
        <end position="82"/>
    </location>
</feature>
<feature type="region of interest" description="Disordered" evidence="9">
    <location>
        <begin position="457"/>
        <end position="485"/>
    </location>
</feature>
<dbReference type="OrthoDB" id="1388414at2759"/>
<evidence type="ECO:0000313" key="11">
    <source>
        <dbReference type="Proteomes" id="UP000515151"/>
    </source>
</evidence>
<reference evidence="11" key="1">
    <citation type="journal article" date="2020" name="Plant Biotechnol. J.">
        <title>The pomegranate (Punica granatum L.) draft genome dissects genetic divergence between soft- and hard-seeded cultivars.</title>
        <authorList>
            <person name="Luo X."/>
            <person name="Li H."/>
            <person name="Wu Z."/>
            <person name="Yao W."/>
            <person name="Zhao P."/>
            <person name="Cao D."/>
            <person name="Yu H."/>
            <person name="Li K."/>
            <person name="Poudel K."/>
            <person name="Zhao D."/>
            <person name="Zhang F."/>
            <person name="Xia X."/>
            <person name="Chen L."/>
            <person name="Wang Q."/>
            <person name="Jing D."/>
            <person name="Cao S."/>
        </authorList>
    </citation>
    <scope>NUCLEOTIDE SEQUENCE [LARGE SCALE GENOMIC DNA]</scope>
    <source>
        <strain evidence="11">cv. Tunisia</strain>
    </source>
</reference>
<feature type="transmembrane region" description="Helical" evidence="10">
    <location>
        <begin position="279"/>
        <end position="299"/>
    </location>
</feature>
<keyword evidence="3 8" id="KW-0812">Transmembrane</keyword>
<evidence type="ECO:0000313" key="12">
    <source>
        <dbReference type="RefSeq" id="XP_031400038.1"/>
    </source>
</evidence>
<dbReference type="GO" id="GO:0005516">
    <property type="term" value="F:calmodulin binding"/>
    <property type="evidence" value="ECO:0007669"/>
    <property type="project" value="UniProtKB-KW"/>
</dbReference>
<dbReference type="GeneID" id="116210318"/>
<dbReference type="AlphaFoldDB" id="A0A6P8E4Y2"/>
<keyword evidence="6 8" id="KW-0472">Membrane</keyword>
<dbReference type="Pfam" id="PF03094">
    <property type="entry name" value="Mlo"/>
    <property type="match status" value="1"/>
</dbReference>
<evidence type="ECO:0000256" key="2">
    <source>
        <dbReference type="ARBA" id="ARBA00006574"/>
    </source>
</evidence>
<evidence type="ECO:0000256" key="7">
    <source>
        <dbReference type="ARBA" id="ARBA00023265"/>
    </source>
</evidence>